<dbReference type="Proteomes" id="UP001497744">
    <property type="component" value="Unassembled WGS sequence"/>
</dbReference>
<feature type="region of interest" description="Disordered" evidence="1">
    <location>
        <begin position="617"/>
        <end position="641"/>
    </location>
</feature>
<comment type="caution">
    <text evidence="2">The sequence shown here is derived from an EMBL/GenBank/DDBJ whole genome shotgun (WGS) entry which is preliminary data.</text>
</comment>
<gene>
    <name evidence="2" type="ORF">BcabD6B2_56380</name>
</gene>
<evidence type="ECO:0000313" key="3">
    <source>
        <dbReference type="Proteomes" id="UP001497744"/>
    </source>
</evidence>
<dbReference type="EMBL" id="BPLF01000006">
    <property type="protein sequence ID" value="GIX66202.1"/>
    <property type="molecule type" value="Genomic_DNA"/>
</dbReference>
<protein>
    <submittedName>
        <fullName evidence="2">ABC transporter</fullName>
    </submittedName>
</protein>
<sequence>MEAGGACAADGRVEVQVTVADGYHVSGGPFCCFVRVAPIASDAPESDGPQSDEPVTVDFISLSVYGLASFRNRVLETSRLQSNLHFGFLKEARRDLRVNEGVHLIFASDPAICCACTDVSRASPELYYRFTCTIPPFVPPTVNSDNISCNYYVDVTVQCSAGLLNPLRTVLRRRLEFHVVGSVYPGVPTLEDAFYPILPVSGGYRLAGGRVDDTLLSKVCLDIVNGHYGHDNMFFNFNGRIESLDGETAGGVSDDGEADYESILEPVSTMAQDTFLLSRDLNAFWHIWDAMNGSGFQHEPEESYVLRRYNRFVERLTDLVLNDPTGAELEQYRQWFGGLFQHHRLATDVELPLDSRHELLQLFVSGLESRLEKVHGTSLDQLLHAAGDSLEVQREIQVDDSIKTMGFSLEGKSFCTCSLQGFSRLAGAHEFTLPLNSWFSIFFDFPDAFRCLHVEVSLVRTDTAGVASPRTSEVHVLQRSLYTLGKSQSNLALFVPMHTTPTFSCSFLNVSYRVELRFYYFEDSAGCPRAGLNRLRMLRWDHPVRLLPSESLAAAQRCAHVIRRRVRDSPVPDLVAVVEPPVDPGDVRGAAVDLVQGAEPAPLRAHAPARRFLQGAARRRQLDAEGRGDASQAGAGEGRDHARAHRVVVQLHVVEVELAAEVEVPRAGKQLSTERLRPLSTGQTATHNRRVQDAVDVQPERPSSGDDRHLSPASKGQCAVRGEALVRRVGGGHPDRQLVAAGIQHQRRRLRRVAGPGDDVGEPRGAVVQEVEAEVERELPHCKRWAVHHAAAGICGL</sequence>
<keyword evidence="3" id="KW-1185">Reference proteome</keyword>
<proteinExistence type="predicted"/>
<evidence type="ECO:0000256" key="1">
    <source>
        <dbReference type="SAM" id="MobiDB-lite"/>
    </source>
</evidence>
<dbReference type="AlphaFoldDB" id="A0AAV4M150"/>
<dbReference type="GeneID" id="94197683"/>
<organism evidence="2 3">
    <name type="scientific">Babesia caballi</name>
    <dbReference type="NCBI Taxonomy" id="5871"/>
    <lineage>
        <taxon>Eukaryota</taxon>
        <taxon>Sar</taxon>
        <taxon>Alveolata</taxon>
        <taxon>Apicomplexa</taxon>
        <taxon>Aconoidasida</taxon>
        <taxon>Piroplasmida</taxon>
        <taxon>Babesiidae</taxon>
        <taxon>Babesia</taxon>
    </lineage>
</organism>
<reference evidence="2 3" key="1">
    <citation type="submission" date="2021-06" db="EMBL/GenBank/DDBJ databases">
        <title>Genome sequence of Babesia caballi.</title>
        <authorList>
            <person name="Yamagishi J."/>
            <person name="Kidaka T."/>
            <person name="Ochi A."/>
        </authorList>
    </citation>
    <scope>NUCLEOTIDE SEQUENCE [LARGE SCALE GENOMIC DNA]</scope>
    <source>
        <strain evidence="2">USDA-D6B2</strain>
    </source>
</reference>
<name>A0AAV4M150_BABCB</name>
<evidence type="ECO:0000313" key="2">
    <source>
        <dbReference type="EMBL" id="GIX66202.1"/>
    </source>
</evidence>
<accession>A0AAV4M150</accession>
<feature type="region of interest" description="Disordered" evidence="1">
    <location>
        <begin position="673"/>
        <end position="717"/>
    </location>
</feature>
<dbReference type="RefSeq" id="XP_067718271.1">
    <property type="nucleotide sequence ID" value="XM_067862170.1"/>
</dbReference>